<evidence type="ECO:0000313" key="2">
    <source>
        <dbReference type="EMBL" id="KAJ8452550.1"/>
    </source>
</evidence>
<sequence>MTSSSPTYPLSLVSSLAGSPNHNDNVSITAHTVQSRELRVLDGVQSHHHRQLDPARTSPYADALKYGLGGNAIKEPLSSNPSHPSVTDNWVTVSPKQRVCPAVGPRTKRYPTLKPQDLPFLGDNPSLPLVTKQTEDPTMAGPGTLDLTGIILANPTDENTQDGDSPNLDTLNAMEDDEAEGMDAYDNAELFLNLGNIEDVEMSTNSSKRKRMEEGEE</sequence>
<keyword evidence="3" id="KW-1185">Reference proteome</keyword>
<reference evidence="2" key="1">
    <citation type="submission" date="2022-04" db="EMBL/GenBank/DDBJ databases">
        <title>Carnegiea gigantea Genome sequencing and assembly v2.</title>
        <authorList>
            <person name="Copetti D."/>
            <person name="Sanderson M.J."/>
            <person name="Burquez A."/>
            <person name="Wojciechowski M.F."/>
        </authorList>
    </citation>
    <scope>NUCLEOTIDE SEQUENCE</scope>
    <source>
        <strain evidence="2">SGP5-SGP5p</strain>
        <tissue evidence="2">Aerial part</tissue>
    </source>
</reference>
<dbReference type="Proteomes" id="UP001153076">
    <property type="component" value="Unassembled WGS sequence"/>
</dbReference>
<name>A0A9Q1QUC0_9CARY</name>
<evidence type="ECO:0000256" key="1">
    <source>
        <dbReference type="SAM" id="MobiDB-lite"/>
    </source>
</evidence>
<accession>A0A9Q1QUC0</accession>
<evidence type="ECO:0000313" key="3">
    <source>
        <dbReference type="Proteomes" id="UP001153076"/>
    </source>
</evidence>
<protein>
    <submittedName>
        <fullName evidence="2">Uncharacterized protein</fullName>
    </submittedName>
</protein>
<dbReference type="AlphaFoldDB" id="A0A9Q1QUC0"/>
<proteinExistence type="predicted"/>
<organism evidence="2 3">
    <name type="scientific">Carnegiea gigantea</name>
    <dbReference type="NCBI Taxonomy" id="171969"/>
    <lineage>
        <taxon>Eukaryota</taxon>
        <taxon>Viridiplantae</taxon>
        <taxon>Streptophyta</taxon>
        <taxon>Embryophyta</taxon>
        <taxon>Tracheophyta</taxon>
        <taxon>Spermatophyta</taxon>
        <taxon>Magnoliopsida</taxon>
        <taxon>eudicotyledons</taxon>
        <taxon>Gunneridae</taxon>
        <taxon>Pentapetalae</taxon>
        <taxon>Caryophyllales</taxon>
        <taxon>Cactineae</taxon>
        <taxon>Cactaceae</taxon>
        <taxon>Cactoideae</taxon>
        <taxon>Echinocereeae</taxon>
        <taxon>Carnegiea</taxon>
    </lineage>
</organism>
<dbReference type="EMBL" id="JAKOGI010000004">
    <property type="protein sequence ID" value="KAJ8452550.1"/>
    <property type="molecule type" value="Genomic_DNA"/>
</dbReference>
<feature type="region of interest" description="Disordered" evidence="1">
    <location>
        <begin position="102"/>
        <end position="121"/>
    </location>
</feature>
<comment type="caution">
    <text evidence="2">The sequence shown here is derived from an EMBL/GenBank/DDBJ whole genome shotgun (WGS) entry which is preliminary data.</text>
</comment>
<gene>
    <name evidence="2" type="ORF">Cgig2_000139</name>
</gene>